<comment type="catalytic activity">
    <reaction evidence="7">
        <text>L-aspartate + NAD(+) + H2O = oxaloacetate + NH4(+) + NADH + H(+)</text>
        <dbReference type="Rhea" id="RHEA:11788"/>
        <dbReference type="ChEBI" id="CHEBI:15377"/>
        <dbReference type="ChEBI" id="CHEBI:15378"/>
        <dbReference type="ChEBI" id="CHEBI:16452"/>
        <dbReference type="ChEBI" id="CHEBI:28938"/>
        <dbReference type="ChEBI" id="CHEBI:29991"/>
        <dbReference type="ChEBI" id="CHEBI:57540"/>
        <dbReference type="ChEBI" id="CHEBI:57945"/>
        <dbReference type="EC" id="1.4.1.21"/>
    </reaction>
</comment>
<evidence type="ECO:0000256" key="5">
    <source>
        <dbReference type="ARBA" id="ARBA00023027"/>
    </source>
</evidence>
<reference evidence="11" key="1">
    <citation type="journal article" date="2019" name="Int. J. Syst. Evol. Microbiol.">
        <title>The Global Catalogue of Microorganisms (GCM) 10K type strain sequencing project: providing services to taxonomists for standard genome sequencing and annotation.</title>
        <authorList>
            <consortium name="The Broad Institute Genomics Platform"/>
            <consortium name="The Broad Institute Genome Sequencing Center for Infectious Disease"/>
            <person name="Wu L."/>
            <person name="Ma J."/>
        </authorList>
    </citation>
    <scope>NUCLEOTIDE SEQUENCE [LARGE SCALE GENOMIC DNA]</scope>
    <source>
        <strain evidence="11">CCUG 50213</strain>
    </source>
</reference>
<dbReference type="InterPro" id="IPR009057">
    <property type="entry name" value="Homeodomain-like_sf"/>
</dbReference>
<evidence type="ECO:0000259" key="9">
    <source>
        <dbReference type="PROSITE" id="PS50977"/>
    </source>
</evidence>
<comment type="miscellaneous">
    <text evidence="7">The iminoaspartate product is unstable in aqueous solution and can decompose to oxaloacetate and ammonia.</text>
</comment>
<dbReference type="PROSITE" id="PS50977">
    <property type="entry name" value="HTH_TETR_2"/>
    <property type="match status" value="1"/>
</dbReference>
<dbReference type="EC" id="1.4.1.21" evidence="7"/>
<dbReference type="PANTHER" id="PTHR31873">
    <property type="entry name" value="L-ASPARTATE DEHYDROGENASE-RELATED"/>
    <property type="match status" value="1"/>
</dbReference>
<comment type="similarity">
    <text evidence="1 7">Belongs to the L-aspartate dehydrogenase family.</text>
</comment>
<name>A0ABW3TT24_9MICO</name>
<evidence type="ECO:0000256" key="6">
    <source>
        <dbReference type="ARBA" id="ARBA00023125"/>
    </source>
</evidence>
<comment type="pathway">
    <text evidence="7">Cofactor biosynthesis; NAD(+) biosynthesis; iminoaspartate from L-aspartate (dehydrogenase route): step 1/1.</text>
</comment>
<feature type="DNA-binding region" description="H-T-H motif" evidence="8">
    <location>
        <begin position="34"/>
        <end position="53"/>
    </location>
</feature>
<dbReference type="InterPro" id="IPR002811">
    <property type="entry name" value="Asp_DH"/>
</dbReference>
<accession>A0ABW3TT24</accession>
<dbReference type="InterPro" id="IPR036291">
    <property type="entry name" value="NAD(P)-bd_dom_sf"/>
</dbReference>
<dbReference type="Gene3D" id="3.30.360.10">
    <property type="entry name" value="Dihydrodipicolinate Reductase, domain 2"/>
    <property type="match status" value="1"/>
</dbReference>
<dbReference type="Gene3D" id="3.40.50.720">
    <property type="entry name" value="NAD(P)-binding Rossmann-like Domain"/>
    <property type="match status" value="1"/>
</dbReference>
<feature type="active site" evidence="7">
    <location>
        <position position="440"/>
    </location>
</feature>
<protein>
    <recommendedName>
        <fullName evidence="7">L-aspartate dehydrogenase</fullName>
        <ecNumber evidence="7">1.4.1.21</ecNumber>
    </recommendedName>
</protein>
<evidence type="ECO:0000256" key="2">
    <source>
        <dbReference type="ARBA" id="ARBA00022642"/>
    </source>
</evidence>
<dbReference type="SUPFAM" id="SSF46689">
    <property type="entry name" value="Homeodomain-like"/>
    <property type="match status" value="1"/>
</dbReference>
<comment type="function">
    <text evidence="7">Specifically catalyzes the NAD or NADP-dependent dehydrogenation of L-aspartate to iminoaspartate.</text>
</comment>
<dbReference type="InterPro" id="IPR005106">
    <property type="entry name" value="Asp/hSer_DH_NAD-bd"/>
</dbReference>
<dbReference type="HAMAP" id="MF_01265">
    <property type="entry name" value="NadX"/>
    <property type="match status" value="1"/>
</dbReference>
<dbReference type="Proteomes" id="UP001597181">
    <property type="component" value="Unassembled WGS sequence"/>
</dbReference>
<evidence type="ECO:0000256" key="3">
    <source>
        <dbReference type="ARBA" id="ARBA00022857"/>
    </source>
</evidence>
<dbReference type="PRINTS" id="PR00455">
    <property type="entry name" value="HTHTETR"/>
</dbReference>
<keyword evidence="4 7" id="KW-0560">Oxidoreductase</keyword>
<feature type="binding site" evidence="7">
    <location>
        <position position="337"/>
    </location>
    <ligand>
        <name>NAD(+)</name>
        <dbReference type="ChEBI" id="CHEBI:57540"/>
    </ligand>
</feature>
<dbReference type="Gene3D" id="1.10.357.10">
    <property type="entry name" value="Tetracycline Repressor, domain 2"/>
    <property type="match status" value="1"/>
</dbReference>
<comment type="caution">
    <text evidence="10">The sequence shown here is derived from an EMBL/GenBank/DDBJ whole genome shotgun (WGS) entry which is preliminary data.</text>
</comment>
<keyword evidence="5 7" id="KW-0520">NAD</keyword>
<gene>
    <name evidence="7" type="primary">nadX</name>
    <name evidence="10" type="ORF">ACFQ3U_13735</name>
</gene>
<keyword evidence="3 7" id="KW-0521">NADP</keyword>
<dbReference type="EMBL" id="JBHTLY010000007">
    <property type="protein sequence ID" value="MFD1202958.1"/>
    <property type="molecule type" value="Genomic_DNA"/>
</dbReference>
<comment type="catalytic activity">
    <reaction evidence="7">
        <text>L-aspartate + NADP(+) + H2O = oxaloacetate + NH4(+) + NADPH + H(+)</text>
        <dbReference type="Rhea" id="RHEA:11784"/>
        <dbReference type="ChEBI" id="CHEBI:15377"/>
        <dbReference type="ChEBI" id="CHEBI:15378"/>
        <dbReference type="ChEBI" id="CHEBI:16452"/>
        <dbReference type="ChEBI" id="CHEBI:28938"/>
        <dbReference type="ChEBI" id="CHEBI:29991"/>
        <dbReference type="ChEBI" id="CHEBI:57783"/>
        <dbReference type="ChEBI" id="CHEBI:58349"/>
        <dbReference type="EC" id="1.4.1.21"/>
    </reaction>
</comment>
<sequence>MRSVARGRPPASSRETLADAASELFLEQGYEATAVTDITSRAGVSRSSFFNYFDGKAATIWYALDEHLDDFAHRSAVGEASLEAVAAALGAAPPHTLALAIANAEAMGVGAELGAGRALRQARLAAVLADQLGARGAHGDDALAIETLAAAQAAAVCAAIWSWATRGAGTHRLDAEIQRAVSLIPGARRAAAAPLRVAVIGTGAIGSRVVAELAAGRIAGVTLAGVVTRREGQLAEALAQIAASGDAGAGGASADGGSGCGAGAPAITDFGDDLARAVAASDLVVECAGIAAARVAGPVVVAAGRDFFAVSVGALAETDVRAALLRGPGALLLASGAIGGLDLLASAARAGGIPGGITRASITSTKQAGALVQPWMQAGEAARVRRATEAFTLFEGGVEEAVAQFPGSLNVACALAQATGLWGDVRVRLVADPAAERTTHVIEADGAAGRYRFELTNAVAEANPTSSAVVAESVLRGIAEWARPSGSFR</sequence>
<proteinExistence type="inferred from homology"/>
<keyword evidence="11" id="KW-1185">Reference proteome</keyword>
<evidence type="ECO:0000313" key="10">
    <source>
        <dbReference type="EMBL" id="MFD1202958.1"/>
    </source>
</evidence>
<evidence type="ECO:0000256" key="1">
    <source>
        <dbReference type="ARBA" id="ARBA00008331"/>
    </source>
</evidence>
<organism evidence="10 11">
    <name type="scientific">Leucobacter albus</name>
    <dbReference type="NCBI Taxonomy" id="272210"/>
    <lineage>
        <taxon>Bacteria</taxon>
        <taxon>Bacillati</taxon>
        <taxon>Actinomycetota</taxon>
        <taxon>Actinomycetes</taxon>
        <taxon>Micrococcales</taxon>
        <taxon>Microbacteriaceae</taxon>
        <taxon>Leucobacter</taxon>
    </lineage>
</organism>
<dbReference type="Pfam" id="PF01958">
    <property type="entry name" value="Asp_DH_C"/>
    <property type="match status" value="1"/>
</dbReference>
<dbReference type="RefSeq" id="WP_343960720.1">
    <property type="nucleotide sequence ID" value="NZ_BAAAKZ010000009.1"/>
</dbReference>
<keyword evidence="6 8" id="KW-0238">DNA-binding</keyword>
<dbReference type="PANTHER" id="PTHR31873:SF6">
    <property type="entry name" value="ASPARTATE DEHYDROGENASE DOMAIN-CONTAINING PROTEIN"/>
    <property type="match status" value="1"/>
</dbReference>
<evidence type="ECO:0000313" key="11">
    <source>
        <dbReference type="Proteomes" id="UP001597181"/>
    </source>
</evidence>
<dbReference type="SUPFAM" id="SSF51735">
    <property type="entry name" value="NAD(P)-binding Rossmann-fold domains"/>
    <property type="match status" value="1"/>
</dbReference>
<dbReference type="Pfam" id="PF00440">
    <property type="entry name" value="TetR_N"/>
    <property type="match status" value="1"/>
</dbReference>
<dbReference type="Pfam" id="PF03447">
    <property type="entry name" value="NAD_binding_3"/>
    <property type="match status" value="1"/>
</dbReference>
<evidence type="ECO:0000256" key="4">
    <source>
        <dbReference type="ARBA" id="ARBA00023002"/>
    </source>
</evidence>
<feature type="binding site" evidence="7">
    <location>
        <position position="410"/>
    </location>
    <ligand>
        <name>NAD(+)</name>
        <dbReference type="ChEBI" id="CHEBI:57540"/>
    </ligand>
</feature>
<dbReference type="InterPro" id="IPR001647">
    <property type="entry name" value="HTH_TetR"/>
</dbReference>
<evidence type="ECO:0000256" key="7">
    <source>
        <dbReference type="HAMAP-Rule" id="MF_01265"/>
    </source>
</evidence>
<feature type="domain" description="HTH tetR-type" evidence="9">
    <location>
        <begin position="11"/>
        <end position="71"/>
    </location>
</feature>
<keyword evidence="2 7" id="KW-0662">Pyridine nucleotide biosynthesis</keyword>
<dbReference type="InterPro" id="IPR020626">
    <property type="entry name" value="Asp_DH_prok"/>
</dbReference>
<dbReference type="SUPFAM" id="SSF55347">
    <property type="entry name" value="Glyceraldehyde-3-phosphate dehydrogenase-like, C-terminal domain"/>
    <property type="match status" value="1"/>
</dbReference>
<evidence type="ECO:0000256" key="8">
    <source>
        <dbReference type="PROSITE-ProRule" id="PRU00335"/>
    </source>
</evidence>